<keyword evidence="4 6" id="KW-0418">Kinase</keyword>
<evidence type="ECO:0000313" key="9">
    <source>
        <dbReference type="Proteomes" id="UP000184038"/>
    </source>
</evidence>
<evidence type="ECO:0000256" key="2">
    <source>
        <dbReference type="ARBA" id="ARBA00022679"/>
    </source>
</evidence>
<keyword evidence="9" id="KW-1185">Reference proteome</keyword>
<dbReference type="GO" id="GO:0006000">
    <property type="term" value="P:fructose metabolic process"/>
    <property type="evidence" value="ECO:0007669"/>
    <property type="project" value="UniProtKB-ARBA"/>
</dbReference>
<dbReference type="SUPFAM" id="SSF53613">
    <property type="entry name" value="Ribokinase-like"/>
    <property type="match status" value="1"/>
</dbReference>
<keyword evidence="3" id="KW-0547">Nucleotide-binding</keyword>
<protein>
    <submittedName>
        <fullName evidence="8">Fructokinase</fullName>
    </submittedName>
</protein>
<dbReference type="InterPro" id="IPR002173">
    <property type="entry name" value="Carboh/pur_kinase_PfkB_CS"/>
</dbReference>
<keyword evidence="2 6" id="KW-0808">Transferase</keyword>
<dbReference type="GO" id="GO:0008865">
    <property type="term" value="F:fructokinase activity"/>
    <property type="evidence" value="ECO:0007669"/>
    <property type="project" value="UniProtKB-ARBA"/>
</dbReference>
<comment type="similarity">
    <text evidence="1 6">Belongs to the carbohydrate kinase PfkB family.</text>
</comment>
<proteinExistence type="inferred from homology"/>
<sequence>MYDVVTLGELLVDFTPNGITENKNPSFERNPGGGPANMACTVAKLGGKVAFLSQVGNDMFGQALRKIVANENVDCTQVRLSNEYKTTLAFVGLDESGERSFSFYRKNGADTMMKTKDYDLSVLKDTKYFFLSSVLMAEGTSRETSFEILEEAKKIGVPVVFDPNLRFNLWEDHNELKECVRKALTYADIVKVSDEELAYLMDSNNLSEAAVKMKEEFNIGILLVTQGKDGCVAYTDKGIVRHEGFSVEKPVDTTAAGDSFTGGFINTLARYDKNYAELSLDEIKRCVEVGNAVGSLTVTKRGAISALPTWNDVNKIIH</sequence>
<dbReference type="STRING" id="1120996.SAMN02746066_00895"/>
<dbReference type="Proteomes" id="UP000184038">
    <property type="component" value="Unassembled WGS sequence"/>
</dbReference>
<dbReference type="AlphaFoldDB" id="A0A1M7G871"/>
<dbReference type="InterPro" id="IPR029056">
    <property type="entry name" value="Ribokinase-like"/>
</dbReference>
<reference evidence="8 9" key="1">
    <citation type="submission" date="2016-11" db="EMBL/GenBank/DDBJ databases">
        <authorList>
            <person name="Jaros S."/>
            <person name="Januszkiewicz K."/>
            <person name="Wedrychowicz H."/>
        </authorList>
    </citation>
    <scope>NUCLEOTIDE SEQUENCE [LARGE SCALE GENOMIC DNA]</scope>
    <source>
        <strain evidence="8 9">DSM 15930</strain>
    </source>
</reference>
<evidence type="ECO:0000256" key="4">
    <source>
        <dbReference type="ARBA" id="ARBA00022777"/>
    </source>
</evidence>
<dbReference type="Pfam" id="PF00294">
    <property type="entry name" value="PfkB"/>
    <property type="match status" value="1"/>
</dbReference>
<evidence type="ECO:0000259" key="7">
    <source>
        <dbReference type="Pfam" id="PF00294"/>
    </source>
</evidence>
<accession>A0A1M7G871</accession>
<gene>
    <name evidence="8" type="ORF">SAMN02746066_00895</name>
</gene>
<dbReference type="GO" id="GO:0005524">
    <property type="term" value="F:ATP binding"/>
    <property type="evidence" value="ECO:0007669"/>
    <property type="project" value="UniProtKB-KW"/>
</dbReference>
<keyword evidence="5" id="KW-0067">ATP-binding</keyword>
<dbReference type="PANTHER" id="PTHR43085:SF1">
    <property type="entry name" value="PSEUDOURIDINE KINASE-RELATED"/>
    <property type="match status" value="1"/>
</dbReference>
<dbReference type="PANTHER" id="PTHR43085">
    <property type="entry name" value="HEXOKINASE FAMILY MEMBER"/>
    <property type="match status" value="1"/>
</dbReference>
<dbReference type="PRINTS" id="PR00990">
    <property type="entry name" value="RIBOKINASE"/>
</dbReference>
<dbReference type="EMBL" id="FRCP01000006">
    <property type="protein sequence ID" value="SHM12480.1"/>
    <property type="molecule type" value="Genomic_DNA"/>
</dbReference>
<dbReference type="PROSITE" id="PS00583">
    <property type="entry name" value="PFKB_KINASES_1"/>
    <property type="match status" value="1"/>
</dbReference>
<evidence type="ECO:0000256" key="3">
    <source>
        <dbReference type="ARBA" id="ARBA00022741"/>
    </source>
</evidence>
<feature type="domain" description="Carbohydrate kinase PfkB" evidence="7">
    <location>
        <begin position="3"/>
        <end position="309"/>
    </location>
</feature>
<evidence type="ECO:0000313" key="8">
    <source>
        <dbReference type="EMBL" id="SHM12480.1"/>
    </source>
</evidence>
<dbReference type="Gene3D" id="3.40.1190.20">
    <property type="match status" value="1"/>
</dbReference>
<dbReference type="RefSeq" id="WP_073283491.1">
    <property type="nucleotide sequence ID" value="NZ_FRCP01000006.1"/>
</dbReference>
<dbReference type="CDD" id="cd01167">
    <property type="entry name" value="bac_FRK"/>
    <property type="match status" value="1"/>
</dbReference>
<evidence type="ECO:0000256" key="6">
    <source>
        <dbReference type="RuleBase" id="RU003704"/>
    </source>
</evidence>
<name>A0A1M7G871_9FIRM</name>
<dbReference type="InterPro" id="IPR050306">
    <property type="entry name" value="PfkB_Carbo_kinase"/>
</dbReference>
<dbReference type="InterPro" id="IPR002139">
    <property type="entry name" value="Ribo/fructo_kinase"/>
</dbReference>
<dbReference type="InterPro" id="IPR011611">
    <property type="entry name" value="PfkB_dom"/>
</dbReference>
<evidence type="ECO:0000256" key="1">
    <source>
        <dbReference type="ARBA" id="ARBA00010688"/>
    </source>
</evidence>
<organism evidence="8 9">
    <name type="scientific">Anaerosporobacter mobilis DSM 15930</name>
    <dbReference type="NCBI Taxonomy" id="1120996"/>
    <lineage>
        <taxon>Bacteria</taxon>
        <taxon>Bacillati</taxon>
        <taxon>Bacillota</taxon>
        <taxon>Clostridia</taxon>
        <taxon>Lachnospirales</taxon>
        <taxon>Lachnospiraceae</taxon>
        <taxon>Anaerosporobacter</taxon>
    </lineage>
</organism>
<dbReference type="PROSITE" id="PS00584">
    <property type="entry name" value="PFKB_KINASES_2"/>
    <property type="match status" value="1"/>
</dbReference>
<evidence type="ECO:0000256" key="5">
    <source>
        <dbReference type="ARBA" id="ARBA00022840"/>
    </source>
</evidence>
<dbReference type="OrthoDB" id="9813569at2"/>